<dbReference type="PROSITE" id="PS50222">
    <property type="entry name" value="EF_HAND_2"/>
    <property type="match status" value="1"/>
</dbReference>
<reference evidence="3 4" key="1">
    <citation type="journal article" date="2013" name="PLoS Genet.">
        <title>Distinctive expansion of potential virulence genes in the genome of the oomycete fish pathogen Saprolegnia parasitica.</title>
        <authorList>
            <person name="Jiang R.H."/>
            <person name="de Bruijn I."/>
            <person name="Haas B.J."/>
            <person name="Belmonte R."/>
            <person name="Lobach L."/>
            <person name="Christie J."/>
            <person name="van den Ackerveken G."/>
            <person name="Bottin A."/>
            <person name="Bulone V."/>
            <person name="Diaz-Moreno S.M."/>
            <person name="Dumas B."/>
            <person name="Fan L."/>
            <person name="Gaulin E."/>
            <person name="Govers F."/>
            <person name="Grenville-Briggs L.J."/>
            <person name="Horner N.R."/>
            <person name="Levin J.Z."/>
            <person name="Mammella M."/>
            <person name="Meijer H.J."/>
            <person name="Morris P."/>
            <person name="Nusbaum C."/>
            <person name="Oome S."/>
            <person name="Phillips A.J."/>
            <person name="van Rooyen D."/>
            <person name="Rzeszutek E."/>
            <person name="Saraiva M."/>
            <person name="Secombes C.J."/>
            <person name="Seidl M.F."/>
            <person name="Snel B."/>
            <person name="Stassen J.H."/>
            <person name="Sykes S."/>
            <person name="Tripathy S."/>
            <person name="van den Berg H."/>
            <person name="Vega-Arreguin J.C."/>
            <person name="Wawra S."/>
            <person name="Young S.K."/>
            <person name="Zeng Q."/>
            <person name="Dieguez-Uribeondo J."/>
            <person name="Russ C."/>
            <person name="Tyler B.M."/>
            <person name="van West P."/>
        </authorList>
    </citation>
    <scope>NUCLEOTIDE SEQUENCE [LARGE SCALE GENOMIC DNA]</scope>
    <source>
        <strain evidence="3 4">CBS 223.65</strain>
    </source>
</reference>
<dbReference type="STRING" id="695850.A0A067D0W3"/>
<dbReference type="KEGG" id="spar:SPRG_02888"/>
<dbReference type="GO" id="GO:0005509">
    <property type="term" value="F:calcium ion binding"/>
    <property type="evidence" value="ECO:0007669"/>
    <property type="project" value="InterPro"/>
</dbReference>
<dbReference type="Proteomes" id="UP000030745">
    <property type="component" value="Unassembled WGS sequence"/>
</dbReference>
<organism evidence="3 4">
    <name type="scientific">Saprolegnia parasitica (strain CBS 223.65)</name>
    <dbReference type="NCBI Taxonomy" id="695850"/>
    <lineage>
        <taxon>Eukaryota</taxon>
        <taxon>Sar</taxon>
        <taxon>Stramenopiles</taxon>
        <taxon>Oomycota</taxon>
        <taxon>Saprolegniomycetes</taxon>
        <taxon>Saprolegniales</taxon>
        <taxon>Saprolegniaceae</taxon>
        <taxon>Saprolegnia</taxon>
    </lineage>
</organism>
<evidence type="ECO:0000259" key="2">
    <source>
        <dbReference type="PROSITE" id="PS50222"/>
    </source>
</evidence>
<feature type="compositionally biased region" description="Basic and acidic residues" evidence="1">
    <location>
        <begin position="1"/>
        <end position="16"/>
    </location>
</feature>
<keyword evidence="4" id="KW-1185">Reference proteome</keyword>
<evidence type="ECO:0000256" key="1">
    <source>
        <dbReference type="SAM" id="MobiDB-lite"/>
    </source>
</evidence>
<sequence length="1294" mass="145364">MEANRRSFDHPPDVRRSTSVKPTAKAALPHRFRSALSMAAMHSDEDELAKHIKPGLYFYKFLQPVGGRRLELNIPDTVLCESSESSKEDVLWLVTDASGHIGCVDRPMNWKRKFIADITMPTSTPVVVDPSDYHAHYIPKPTSEDVLAVRKMCSTKPYSPPSTTTIAIPKRHLDRILQSDTKKLGFAVQKYIRCRGINAAFYRAVWVHGSQNPYALYILNNKKFSDYARPSAEKAHELEVYDTSLEVATEVAKFYCASSTALEPSEMNGGAPFVPDLHASKLRGPPIQPALDAVARIVQHVQHHIPCVIFDEMTVDFIKDIDGKWWFLQVQSFHYKLRTATPPDVSDVYESLVSIPKRLSLRTKEACAKAPKAVVSLPPSMLCFLCHESLALSLNDVASLGLVLDDDDHMKLATNVSGYIMTFKMVLDTICGLRQRGVYMHVWEASVALQRGLNQQLVLSNECRVCFVCYQIYKHQVRVTTTAKTIHAFFHADPTHPPLTVVRIDGILARILEARAEHDVRDFTYAEQALAKTRLSALRGTDVDPSCDHFCDVALRTAVATDYVLEYQLGQSFCTLSFDGPKFHSIHRWQLCEARLHYVLAAPEAFTEYCVESKIHVKLKTRDGAFAGHAFVSLKPLLLAARAAMTSDEANGDETVNPRRPSAFPRNCSCDVLVPLKTHDLGLLKLKVTLGLIASQDDFANYRSALEDLDFIQESNVYWPQVSYFKPSVVLPIEWMTLLTSSEYVSHASDLSPSIDESVALNILTLPHAPPSPKEEKKTAEKIRNHDRDMQPPLATVRHVVFRLAGNVETFPALLLGHLLRSVSFGKLTGAKPRAAPWRSPATLRLTAHHTLDTIFAGLVKAKPSRLEPIAVFGELILLLLASKRIPRVLSLKALEATFSPYWLQRTPCVTDPLPSHADDAVLLSKRVLWNRAVRRCQLAGFGNPSNAFVARLEWPGHIPPTQVLHRQRSLRTRLRLLAYAQMFELVESNDSGYLDIGEFRCLPQSMGSHSRLLKKRRCTRTMVDFVQVAPGDVVGSTSPVERRSSAKLPDTELQNASQPLASMALLQAWDDRLFSSVITAFESMLASLVQSAQFQAAFAHFDEFGSGGYAYHDFWLMAENALQDGDRQRIDGFCLRHGPTEMYANDFVCVHCDFDYLDPFFLEAASGPADVPVAETHDEDGGNDEDDAPAVPRLRSLRFNPSDFCSQIMLEAAPDEPTPTDSFGNTRWTSGRFRRRAFVIANRRPDVSQQTQQTWRRSMHLPCCHHRRQPRWTRQPTTFSTTTTTTTTRRWRL</sequence>
<dbReference type="GeneID" id="24125427"/>
<protein>
    <recommendedName>
        <fullName evidence="2">EF-hand domain-containing protein</fullName>
    </recommendedName>
</protein>
<dbReference type="InterPro" id="IPR002048">
    <property type="entry name" value="EF_hand_dom"/>
</dbReference>
<accession>A0A067D0W3</accession>
<feature type="region of interest" description="Disordered" evidence="1">
    <location>
        <begin position="1"/>
        <end position="23"/>
    </location>
</feature>
<dbReference type="OMA" id="PTCMLCY"/>
<gene>
    <name evidence="3" type="ORF">SPRG_02888</name>
</gene>
<dbReference type="EMBL" id="KK583195">
    <property type="protein sequence ID" value="KDO32411.1"/>
    <property type="molecule type" value="Genomic_DNA"/>
</dbReference>
<name>A0A067D0W3_SAPPC</name>
<feature type="domain" description="EF-hand" evidence="2">
    <location>
        <begin position="975"/>
        <end position="1010"/>
    </location>
</feature>
<evidence type="ECO:0000313" key="4">
    <source>
        <dbReference type="Proteomes" id="UP000030745"/>
    </source>
</evidence>
<dbReference type="RefSeq" id="XP_012196865.1">
    <property type="nucleotide sequence ID" value="XM_012341475.1"/>
</dbReference>
<dbReference type="OrthoDB" id="167101at2759"/>
<evidence type="ECO:0000313" key="3">
    <source>
        <dbReference type="EMBL" id="KDO32411.1"/>
    </source>
</evidence>
<dbReference type="VEuPathDB" id="FungiDB:SPRG_02888"/>
<proteinExistence type="predicted"/>